<evidence type="ECO:0000256" key="7">
    <source>
        <dbReference type="ARBA" id="ARBA00022603"/>
    </source>
</evidence>
<evidence type="ECO:0000256" key="1">
    <source>
        <dbReference type="ARBA" id="ARBA00004496"/>
    </source>
</evidence>
<dbReference type="Pfam" id="PF04452">
    <property type="entry name" value="Methyltrans_RNA"/>
    <property type="match status" value="1"/>
</dbReference>
<reference evidence="16" key="1">
    <citation type="journal article" date="2019" name="Int. J. Syst. Evol. Microbiol.">
        <title>The Global Catalogue of Microorganisms (GCM) 10K type strain sequencing project: providing services to taxonomists for standard genome sequencing and annotation.</title>
        <authorList>
            <consortium name="The Broad Institute Genomics Platform"/>
            <consortium name="The Broad Institute Genome Sequencing Center for Infectious Disease"/>
            <person name="Wu L."/>
            <person name="Ma J."/>
        </authorList>
    </citation>
    <scope>NUCLEOTIDE SEQUENCE [LARGE SCALE GENOMIC DNA]</scope>
    <source>
        <strain evidence="16">JCM 1490</strain>
    </source>
</reference>
<evidence type="ECO:0000313" key="15">
    <source>
        <dbReference type="EMBL" id="MFC7405969.1"/>
    </source>
</evidence>
<evidence type="ECO:0000256" key="4">
    <source>
        <dbReference type="ARBA" id="ARBA00013673"/>
    </source>
</evidence>
<dbReference type="Gene3D" id="3.40.1280.10">
    <property type="match status" value="1"/>
</dbReference>
<evidence type="ECO:0000256" key="6">
    <source>
        <dbReference type="ARBA" id="ARBA00022552"/>
    </source>
</evidence>
<keyword evidence="16" id="KW-1185">Reference proteome</keyword>
<dbReference type="PIRSF" id="PIRSF015601">
    <property type="entry name" value="MTase_slr0722"/>
    <property type="match status" value="1"/>
</dbReference>
<name>A0ABW2Q906_9MICO</name>
<comment type="subcellular location">
    <subcellularLocation>
        <location evidence="1 12">Cytoplasm</location>
    </subcellularLocation>
</comment>
<comment type="function">
    <text evidence="10 12">Specifically methylates the N3 position of the uracil ring of uridine 1498 (m3U1498) in 16S rRNA. Acts on the fully assembled 30S ribosomal subunit.</text>
</comment>
<dbReference type="PANTHER" id="PTHR30027">
    <property type="entry name" value="RIBOSOMAL RNA SMALL SUBUNIT METHYLTRANSFERASE E"/>
    <property type="match status" value="1"/>
</dbReference>
<dbReference type="Gene3D" id="2.40.240.20">
    <property type="entry name" value="Hypothetical PUA domain-like, domain 1"/>
    <property type="match status" value="1"/>
</dbReference>
<organism evidence="15 16">
    <name type="scientific">Georgenia alba</name>
    <dbReference type="NCBI Taxonomy" id="2233858"/>
    <lineage>
        <taxon>Bacteria</taxon>
        <taxon>Bacillati</taxon>
        <taxon>Actinomycetota</taxon>
        <taxon>Actinomycetes</taxon>
        <taxon>Micrococcales</taxon>
        <taxon>Bogoriellaceae</taxon>
        <taxon>Georgenia</taxon>
    </lineage>
</organism>
<evidence type="ECO:0000256" key="10">
    <source>
        <dbReference type="ARBA" id="ARBA00025699"/>
    </source>
</evidence>
<evidence type="ECO:0000256" key="12">
    <source>
        <dbReference type="PIRNR" id="PIRNR015601"/>
    </source>
</evidence>
<comment type="caution">
    <text evidence="15">The sequence shown here is derived from an EMBL/GenBank/DDBJ whole genome shotgun (WGS) entry which is preliminary data.</text>
</comment>
<proteinExistence type="inferred from homology"/>
<dbReference type="EC" id="2.1.1.193" evidence="3 12"/>
<evidence type="ECO:0000259" key="13">
    <source>
        <dbReference type="Pfam" id="PF04452"/>
    </source>
</evidence>
<dbReference type="RefSeq" id="WP_382394891.1">
    <property type="nucleotide sequence ID" value="NZ_JBHTCQ010000002.1"/>
</dbReference>
<comment type="similarity">
    <text evidence="2 12">Belongs to the RNA methyltransferase RsmE family.</text>
</comment>
<dbReference type="SUPFAM" id="SSF75217">
    <property type="entry name" value="alpha/beta knot"/>
    <property type="match status" value="1"/>
</dbReference>
<evidence type="ECO:0000256" key="11">
    <source>
        <dbReference type="ARBA" id="ARBA00047944"/>
    </source>
</evidence>
<keyword evidence="6 12" id="KW-0698">rRNA processing</keyword>
<dbReference type="GO" id="GO:0008168">
    <property type="term" value="F:methyltransferase activity"/>
    <property type="evidence" value="ECO:0007669"/>
    <property type="project" value="UniProtKB-KW"/>
</dbReference>
<feature type="domain" description="Ribosomal RNA small subunit methyltransferase E PUA-like" evidence="14">
    <location>
        <begin position="24"/>
        <end position="70"/>
    </location>
</feature>
<evidence type="ECO:0000256" key="9">
    <source>
        <dbReference type="ARBA" id="ARBA00022691"/>
    </source>
</evidence>
<sequence>MTRPVFHAEAAVLGAARPGEDITLRGDEARHAATVRRLRPGEEVDVVDGAGRRVTGTVVAAERDGLTVSVTAVVDEPRPAPRLVLVQALAKGGRDEQAVEAATELGVDAVVPWQADRSVSVWTGKPERAAKGRRRWEAVTTAAGKQSRRASFPAVRDLVTTAGLRTAVAGTVAGGGTVLVLHEAATTSLTTVALPQREADTEVVVVVGPEGGITDEELAALGDAGAQVVRAGPHVMRSSTAGPAALGVLASRTGRWE</sequence>
<dbReference type="InterPro" id="IPR015947">
    <property type="entry name" value="PUA-like_sf"/>
</dbReference>
<dbReference type="Pfam" id="PF20260">
    <property type="entry name" value="PUA_4"/>
    <property type="match status" value="1"/>
</dbReference>
<dbReference type="InterPro" id="IPR046887">
    <property type="entry name" value="RsmE_PUA-like"/>
</dbReference>
<dbReference type="NCBIfam" id="NF008693">
    <property type="entry name" value="PRK11713.2-3"/>
    <property type="match status" value="1"/>
</dbReference>
<dbReference type="GO" id="GO:0032259">
    <property type="term" value="P:methylation"/>
    <property type="evidence" value="ECO:0007669"/>
    <property type="project" value="UniProtKB-KW"/>
</dbReference>
<keyword evidence="8 12" id="KW-0808">Transferase</keyword>
<dbReference type="PANTHER" id="PTHR30027:SF3">
    <property type="entry name" value="16S RRNA (URACIL(1498)-N(3))-METHYLTRANSFERASE"/>
    <property type="match status" value="1"/>
</dbReference>
<feature type="domain" description="Ribosomal RNA small subunit methyltransferase E methyltransferase" evidence="13">
    <location>
        <begin position="81"/>
        <end position="249"/>
    </location>
</feature>
<evidence type="ECO:0000313" key="16">
    <source>
        <dbReference type="Proteomes" id="UP001596455"/>
    </source>
</evidence>
<protein>
    <recommendedName>
        <fullName evidence="4 12">Ribosomal RNA small subunit methyltransferase E</fullName>
        <ecNumber evidence="3 12">2.1.1.193</ecNumber>
    </recommendedName>
</protein>
<keyword evidence="7 12" id="KW-0489">Methyltransferase</keyword>
<dbReference type="NCBIfam" id="TIGR00046">
    <property type="entry name" value="RsmE family RNA methyltransferase"/>
    <property type="match status" value="1"/>
</dbReference>
<evidence type="ECO:0000259" key="14">
    <source>
        <dbReference type="Pfam" id="PF20260"/>
    </source>
</evidence>
<dbReference type="CDD" id="cd18084">
    <property type="entry name" value="RsmE-like"/>
    <property type="match status" value="1"/>
</dbReference>
<dbReference type="Proteomes" id="UP001596455">
    <property type="component" value="Unassembled WGS sequence"/>
</dbReference>
<keyword evidence="5 12" id="KW-0963">Cytoplasm</keyword>
<dbReference type="InterPro" id="IPR029028">
    <property type="entry name" value="Alpha/beta_knot_MTases"/>
</dbReference>
<dbReference type="EMBL" id="JBHTCQ010000002">
    <property type="protein sequence ID" value="MFC7405969.1"/>
    <property type="molecule type" value="Genomic_DNA"/>
</dbReference>
<evidence type="ECO:0000256" key="5">
    <source>
        <dbReference type="ARBA" id="ARBA00022490"/>
    </source>
</evidence>
<gene>
    <name evidence="15" type="ORF">ACFQQL_12665</name>
</gene>
<dbReference type="InterPro" id="IPR046886">
    <property type="entry name" value="RsmE_MTase_dom"/>
</dbReference>
<comment type="catalytic activity">
    <reaction evidence="11 12">
        <text>uridine(1498) in 16S rRNA + S-adenosyl-L-methionine = N(3)-methyluridine(1498) in 16S rRNA + S-adenosyl-L-homocysteine + H(+)</text>
        <dbReference type="Rhea" id="RHEA:42920"/>
        <dbReference type="Rhea" id="RHEA-COMP:10283"/>
        <dbReference type="Rhea" id="RHEA-COMP:10284"/>
        <dbReference type="ChEBI" id="CHEBI:15378"/>
        <dbReference type="ChEBI" id="CHEBI:57856"/>
        <dbReference type="ChEBI" id="CHEBI:59789"/>
        <dbReference type="ChEBI" id="CHEBI:65315"/>
        <dbReference type="ChEBI" id="CHEBI:74502"/>
        <dbReference type="EC" id="2.1.1.193"/>
    </reaction>
</comment>
<evidence type="ECO:0000256" key="2">
    <source>
        <dbReference type="ARBA" id="ARBA00005528"/>
    </source>
</evidence>
<evidence type="ECO:0000256" key="3">
    <source>
        <dbReference type="ARBA" id="ARBA00012328"/>
    </source>
</evidence>
<dbReference type="InterPro" id="IPR006700">
    <property type="entry name" value="RsmE"/>
</dbReference>
<dbReference type="SUPFAM" id="SSF88697">
    <property type="entry name" value="PUA domain-like"/>
    <property type="match status" value="1"/>
</dbReference>
<evidence type="ECO:0000256" key="8">
    <source>
        <dbReference type="ARBA" id="ARBA00022679"/>
    </source>
</evidence>
<dbReference type="InterPro" id="IPR029026">
    <property type="entry name" value="tRNA_m1G_MTases_N"/>
</dbReference>
<keyword evidence="9 12" id="KW-0949">S-adenosyl-L-methionine</keyword>
<accession>A0ABW2Q906</accession>